<dbReference type="Gene3D" id="2.60.120.560">
    <property type="entry name" value="Exo-inulinase, domain 1"/>
    <property type="match status" value="1"/>
</dbReference>
<proteinExistence type="predicted"/>
<comment type="caution">
    <text evidence="4">The sequence shown here is derived from an EMBL/GenBank/DDBJ whole genome shotgun (WGS) entry which is preliminary data.</text>
</comment>
<keyword evidence="5" id="KW-1185">Reference proteome</keyword>
<protein>
    <submittedName>
        <fullName evidence="4">DUF1080 domain-containing protein</fullName>
    </submittedName>
</protein>
<evidence type="ECO:0000259" key="3">
    <source>
        <dbReference type="Pfam" id="PF06439"/>
    </source>
</evidence>
<evidence type="ECO:0000259" key="2">
    <source>
        <dbReference type="Pfam" id="PF03629"/>
    </source>
</evidence>
<dbReference type="Pfam" id="PF03629">
    <property type="entry name" value="SASA"/>
    <property type="match status" value="1"/>
</dbReference>
<dbReference type="Gene3D" id="3.40.50.1110">
    <property type="entry name" value="SGNH hydrolase"/>
    <property type="match status" value="1"/>
</dbReference>
<evidence type="ECO:0000256" key="1">
    <source>
        <dbReference type="ARBA" id="ARBA00022801"/>
    </source>
</evidence>
<dbReference type="InterPro" id="IPR052940">
    <property type="entry name" value="Carb_Esterase_6"/>
</dbReference>
<dbReference type="InterPro" id="IPR010496">
    <property type="entry name" value="AL/BT2_dom"/>
</dbReference>
<feature type="domain" description="3-keto-alpha-glucoside-1,2-lyase/3-keto-2-hydroxy-glucal hydratase" evidence="3">
    <location>
        <begin position="240"/>
        <end position="443"/>
    </location>
</feature>
<dbReference type="RefSeq" id="WP_190308687.1">
    <property type="nucleotide sequence ID" value="NZ_JACNYK010000002.1"/>
</dbReference>
<dbReference type="Proteomes" id="UP000606494">
    <property type="component" value="Unassembled WGS sequence"/>
</dbReference>
<keyword evidence="1" id="KW-0378">Hydrolase</keyword>
<dbReference type="InterPro" id="IPR005181">
    <property type="entry name" value="SASA"/>
</dbReference>
<dbReference type="Pfam" id="PF06439">
    <property type="entry name" value="3keto-disac_hyd"/>
    <property type="match status" value="1"/>
</dbReference>
<reference evidence="4 5" key="1">
    <citation type="submission" date="2020-08" db="EMBL/GenBank/DDBJ databases">
        <title>Sphingobacterium sp. DN00404 isolated from aquaculture water.</title>
        <authorList>
            <person name="Zhang M."/>
        </authorList>
    </citation>
    <scope>NUCLEOTIDE SEQUENCE [LARGE SCALE GENOMIC DNA]</scope>
    <source>
        <strain evidence="4 5">KCTC 32294</strain>
    </source>
</reference>
<dbReference type="InterPro" id="IPR036514">
    <property type="entry name" value="SGNH_hydro_sf"/>
</dbReference>
<name>A0ABR7Y2M5_9SPHI</name>
<accession>A0ABR7Y2M5</accession>
<gene>
    <name evidence="4" type="ORF">H8B17_08065</name>
</gene>
<dbReference type="SUPFAM" id="SSF52266">
    <property type="entry name" value="SGNH hydrolase"/>
    <property type="match status" value="1"/>
</dbReference>
<evidence type="ECO:0000313" key="5">
    <source>
        <dbReference type="Proteomes" id="UP000606494"/>
    </source>
</evidence>
<evidence type="ECO:0000313" key="4">
    <source>
        <dbReference type="EMBL" id="MBD1425531.1"/>
    </source>
</evidence>
<dbReference type="PANTHER" id="PTHR31988:SF19">
    <property type="entry name" value="9-O-ACETYL-N-ACETYLNEURAMINIC ACID DEACETYLASE-RELATED"/>
    <property type="match status" value="1"/>
</dbReference>
<organism evidence="4 5">
    <name type="scientific">Sphingobacterium arenae</name>
    <dbReference type="NCBI Taxonomy" id="1280598"/>
    <lineage>
        <taxon>Bacteria</taxon>
        <taxon>Pseudomonadati</taxon>
        <taxon>Bacteroidota</taxon>
        <taxon>Sphingobacteriia</taxon>
        <taxon>Sphingobacteriales</taxon>
        <taxon>Sphingobacteriaceae</taxon>
        <taxon>Sphingobacterium</taxon>
    </lineage>
</organism>
<sequence>MHIYILMGQSNMAGRGQVTEQYAIQQHSRVRMLNQAGEWVTAVHPLHFDKPSIAGVGPGLTFGMAMAEADPNITIGLVPCAVGGTSIASWAPAVYDKATHTHPFDDAEQRIRKAMETGNVKGIIWHQGEGDSNEKSAKVYLDKLQKLIRGVRALVGDPELPFVAGQLGRYRNNYQLINKELDKLEATVPHTAVVSSEGLWHKGDGTHFDSPSASELGRRFSEGMLSLQHNYLGAMEKSAGWELLFDGRDPNIRWRSISNDRFPKEGWTVEPGTLVLLPGRMGRDIITREQFTDFELVLDYKLADSANTGIKYFVSELKTVEGKTALNGPEFQIIDDSKHETVRDGKSPETSTGSLYLLYAPKNKVLNEPGKWNRIKIVAKGKSVEHWLNGKKVLSYERGSDEFSKLVERTKFREYKGYGEASSGYILIQDHHDKAYFRNIKIRRLDGK</sequence>
<feature type="domain" description="Sialate O-acetylesterase" evidence="2">
    <location>
        <begin position="2"/>
        <end position="225"/>
    </location>
</feature>
<dbReference type="EMBL" id="JACNYK010000002">
    <property type="protein sequence ID" value="MBD1425531.1"/>
    <property type="molecule type" value="Genomic_DNA"/>
</dbReference>
<dbReference type="PANTHER" id="PTHR31988">
    <property type="entry name" value="ESTERASE, PUTATIVE (DUF303)-RELATED"/>
    <property type="match status" value="1"/>
</dbReference>